<gene>
    <name evidence="7" type="ORF">JMJ35_006839</name>
</gene>
<reference evidence="7" key="1">
    <citation type="submission" date="2023-03" db="EMBL/GenBank/DDBJ databases">
        <title>Complete genome of Cladonia borealis.</title>
        <authorList>
            <person name="Park H."/>
        </authorList>
    </citation>
    <scope>NUCLEOTIDE SEQUENCE</scope>
    <source>
        <strain evidence="7">ANT050790</strain>
    </source>
</reference>
<evidence type="ECO:0000313" key="7">
    <source>
        <dbReference type="EMBL" id="KAK0510407.1"/>
    </source>
</evidence>
<feature type="domain" description="Aminotransferase class I/classII large" evidence="6">
    <location>
        <begin position="15"/>
        <end position="384"/>
    </location>
</feature>
<dbReference type="EMBL" id="JAFEKC020000015">
    <property type="protein sequence ID" value="KAK0510407.1"/>
    <property type="molecule type" value="Genomic_DNA"/>
</dbReference>
<organism evidence="7 8">
    <name type="scientific">Cladonia borealis</name>
    <dbReference type="NCBI Taxonomy" id="184061"/>
    <lineage>
        <taxon>Eukaryota</taxon>
        <taxon>Fungi</taxon>
        <taxon>Dikarya</taxon>
        <taxon>Ascomycota</taxon>
        <taxon>Pezizomycotina</taxon>
        <taxon>Lecanoromycetes</taxon>
        <taxon>OSLEUM clade</taxon>
        <taxon>Lecanoromycetidae</taxon>
        <taxon>Lecanorales</taxon>
        <taxon>Lecanorineae</taxon>
        <taxon>Cladoniaceae</taxon>
        <taxon>Cladonia</taxon>
    </lineage>
</organism>
<evidence type="ECO:0000313" key="8">
    <source>
        <dbReference type="Proteomes" id="UP001166286"/>
    </source>
</evidence>
<dbReference type="GO" id="GO:0030170">
    <property type="term" value="F:pyridoxal phosphate binding"/>
    <property type="evidence" value="ECO:0007669"/>
    <property type="project" value="InterPro"/>
</dbReference>
<dbReference type="InterPro" id="IPR004838">
    <property type="entry name" value="NHTrfase_class1_PyrdxlP-BS"/>
</dbReference>
<dbReference type="InterPro" id="IPR015421">
    <property type="entry name" value="PyrdxlP-dep_Trfase_major"/>
</dbReference>
<keyword evidence="5" id="KW-0663">Pyridoxal phosphate</keyword>
<evidence type="ECO:0000256" key="2">
    <source>
        <dbReference type="ARBA" id="ARBA00007441"/>
    </source>
</evidence>
<dbReference type="InterPro" id="IPR015422">
    <property type="entry name" value="PyrdxlP-dep_Trfase_small"/>
</dbReference>
<evidence type="ECO:0000256" key="4">
    <source>
        <dbReference type="ARBA" id="ARBA00022679"/>
    </source>
</evidence>
<dbReference type="FunFam" id="3.40.640.10:FF:000024">
    <property type="entry name" value="Kynurenine--oxoglutarate transaminase 3"/>
    <property type="match status" value="1"/>
</dbReference>
<dbReference type="PROSITE" id="PS00105">
    <property type="entry name" value="AA_TRANSFER_CLASS_1"/>
    <property type="match status" value="1"/>
</dbReference>
<dbReference type="PANTHER" id="PTHR43807:SF20">
    <property type="entry name" value="FI04487P"/>
    <property type="match status" value="1"/>
</dbReference>
<comment type="cofactor">
    <cofactor evidence="1">
        <name>pyridoxal 5'-phosphate</name>
        <dbReference type="ChEBI" id="CHEBI:597326"/>
    </cofactor>
</comment>
<accession>A0AA39QW93</accession>
<dbReference type="GO" id="GO:0005739">
    <property type="term" value="C:mitochondrion"/>
    <property type="evidence" value="ECO:0007669"/>
    <property type="project" value="TreeGrafter"/>
</dbReference>
<protein>
    <recommendedName>
        <fullName evidence="6">Aminotransferase class I/classII large domain-containing protein</fullName>
    </recommendedName>
</protein>
<comment type="caution">
    <text evidence="7">The sequence shown here is derived from an EMBL/GenBank/DDBJ whole genome shotgun (WGS) entry which is preliminary data.</text>
</comment>
<dbReference type="Pfam" id="PF00155">
    <property type="entry name" value="Aminotran_1_2"/>
    <property type="match status" value="1"/>
</dbReference>
<dbReference type="InterPro" id="IPR004839">
    <property type="entry name" value="Aminotransferase_I/II_large"/>
</dbReference>
<evidence type="ECO:0000259" key="6">
    <source>
        <dbReference type="Pfam" id="PF00155"/>
    </source>
</evidence>
<name>A0AA39QW93_9LECA</name>
<evidence type="ECO:0000256" key="5">
    <source>
        <dbReference type="ARBA" id="ARBA00022898"/>
    </source>
</evidence>
<dbReference type="Gene3D" id="3.90.1150.10">
    <property type="entry name" value="Aspartate Aminotransferase, domain 1"/>
    <property type="match status" value="1"/>
</dbReference>
<dbReference type="PANTHER" id="PTHR43807">
    <property type="entry name" value="FI04487P"/>
    <property type="match status" value="1"/>
</dbReference>
<dbReference type="Proteomes" id="UP001166286">
    <property type="component" value="Unassembled WGS sequence"/>
</dbReference>
<dbReference type="SUPFAM" id="SSF53383">
    <property type="entry name" value="PLP-dependent transferases"/>
    <property type="match status" value="1"/>
</dbReference>
<evidence type="ECO:0000256" key="3">
    <source>
        <dbReference type="ARBA" id="ARBA00022576"/>
    </source>
</evidence>
<dbReference type="Gene3D" id="3.40.640.10">
    <property type="entry name" value="Type I PLP-dependent aspartate aminotransferase-like (Major domain)"/>
    <property type="match status" value="1"/>
</dbReference>
<comment type="similarity">
    <text evidence="2">Belongs to the class-I pyridoxal-phosphate-dependent aminotransferase family.</text>
</comment>
<evidence type="ECO:0000256" key="1">
    <source>
        <dbReference type="ARBA" id="ARBA00001933"/>
    </source>
</evidence>
<dbReference type="CDD" id="cd00609">
    <property type="entry name" value="AAT_like"/>
    <property type="match status" value="1"/>
</dbReference>
<dbReference type="InterPro" id="IPR015424">
    <property type="entry name" value="PyrdxlP-dep_Trfase"/>
</dbReference>
<sequence>MRASLVQPVANLGLGLGQDNPPQFLVDAHKEALDLVECNQYGPTNGLPRFRETLSDIYSPLYRRKLDPETEISVHSGGTEAILSTITAFVESGDEVIVLEPAFDLYELHTRYVGGTVIAVPLHPPSQASTCINRADDWTLDLHELENAFSPRTKMLILNTPHNPLGKVFTVHELLAIGNLCVERGVIILSDEVYEHLYYTDAFARIGTLSHNIARHTVTIGSIGKAFNATGWRVGYAIGDKELIKHVWRAHIILSYTTAGPAQIAAATGLELAIANGFWEQNRAEMRKKIDSLCEVFRELALPYVEPSGAHYVFVHMGKIRIPEDYKFPTSISGKSRDWAICWFLIHEIGVATIPASASFSNANAHVAKDYLRFVACKSQEELELAKSRLRGLKAFL</sequence>
<keyword evidence="4" id="KW-0808">Transferase</keyword>
<dbReference type="InterPro" id="IPR051326">
    <property type="entry name" value="Kynurenine-oxoglutarate_AT"/>
</dbReference>
<proteinExistence type="inferred from homology"/>
<dbReference type="AlphaFoldDB" id="A0AA39QW93"/>
<keyword evidence="3" id="KW-0032">Aminotransferase</keyword>
<keyword evidence="8" id="KW-1185">Reference proteome</keyword>
<dbReference type="GO" id="GO:0016212">
    <property type="term" value="F:kynurenine-oxoglutarate transaminase activity"/>
    <property type="evidence" value="ECO:0007669"/>
    <property type="project" value="TreeGrafter"/>
</dbReference>